<proteinExistence type="predicted"/>
<keyword evidence="2" id="KW-1185">Reference proteome</keyword>
<dbReference type="EMBL" id="KZ084116">
    <property type="protein sequence ID" value="OSD00771.1"/>
    <property type="molecule type" value="Genomic_DNA"/>
</dbReference>
<protein>
    <submittedName>
        <fullName evidence="1">Uncharacterized protein</fullName>
    </submittedName>
</protein>
<reference evidence="1 2" key="1">
    <citation type="journal article" date="2015" name="Biotechnol. Biofuels">
        <title>Enhanced degradation of softwood versus hardwood by the white-rot fungus Pycnoporus coccineus.</title>
        <authorList>
            <person name="Couturier M."/>
            <person name="Navarro D."/>
            <person name="Chevret D."/>
            <person name="Henrissat B."/>
            <person name="Piumi F."/>
            <person name="Ruiz-Duenas F.J."/>
            <person name="Martinez A.T."/>
            <person name="Grigoriev I.V."/>
            <person name="Riley R."/>
            <person name="Lipzen A."/>
            <person name="Berrin J.G."/>
            <person name="Master E.R."/>
            <person name="Rosso M.N."/>
        </authorList>
    </citation>
    <scope>NUCLEOTIDE SEQUENCE [LARGE SCALE GENOMIC DNA]</scope>
    <source>
        <strain evidence="1 2">BRFM310</strain>
    </source>
</reference>
<dbReference type="OrthoDB" id="3356389at2759"/>
<sequence>MQLTRDLEEAVASGKSNEEILKILERVRDEVVYTYAFSQTQGFQALQFATSTCTAHPTRANDDRFKAVYMQISAARYTQTRDDDIRQTEALWWNTEPVPDEGEHIALEFRDVTADHKTWTVSEAWPPEIVEGSTLEAFERVAQRFRVRANQKHRHPYLPSLHFDAVLKGGRVPFSNLSERPVADILSDLEEERVVPFVRNDEDNHDVHSRSPARYFDLWERTLPEWCRTPDHWVEPSPPPGFIEDGKSPRSLREQYYVKVPTLHFAGKGRHIIPAAKKPDIISRSLFIPVQNFSVDKVSFYPLEREHDLVPHSAHLIPGKITLEAARALLGRVVQSSTEPRPDPDAARGAKRRKINKYASQFLGYAWGLETEDGRPAWLHCVHYANRGGNEYVLDLSGLKRTYADWRSPVDIRTQPCAWVGAAVLPADLRSSKAASGSGAGQVGAERSAEVPTKDGVMSYDAWCARTEKWIRALNKKRNIPLVEVGTDGTFVGGDLGTSKGEADQFEAEISGAKPGIWQMSLERTPHEDTGDGEEVDEDSKTIRFVWTAQGTLDYDALPRRASVRPLPTDLDAQWEVVGSFSVDSGMICLFSKYALDAILATGTDREAMLEAFIDDDEGRKIFVPGGIVVSGNDGGYDIKGRRDADGSIVELKLRL</sequence>
<evidence type="ECO:0000313" key="2">
    <source>
        <dbReference type="Proteomes" id="UP000193067"/>
    </source>
</evidence>
<dbReference type="Proteomes" id="UP000193067">
    <property type="component" value="Unassembled WGS sequence"/>
</dbReference>
<accession>A0A1Y2IKP0</accession>
<dbReference type="AlphaFoldDB" id="A0A1Y2IKP0"/>
<evidence type="ECO:0000313" key="1">
    <source>
        <dbReference type="EMBL" id="OSD00771.1"/>
    </source>
</evidence>
<organism evidence="1 2">
    <name type="scientific">Trametes coccinea (strain BRFM310)</name>
    <name type="common">Pycnoporus coccineus</name>
    <dbReference type="NCBI Taxonomy" id="1353009"/>
    <lineage>
        <taxon>Eukaryota</taxon>
        <taxon>Fungi</taxon>
        <taxon>Dikarya</taxon>
        <taxon>Basidiomycota</taxon>
        <taxon>Agaricomycotina</taxon>
        <taxon>Agaricomycetes</taxon>
        <taxon>Polyporales</taxon>
        <taxon>Polyporaceae</taxon>
        <taxon>Trametes</taxon>
    </lineage>
</organism>
<gene>
    <name evidence="1" type="ORF">PYCCODRAFT_1469202</name>
</gene>
<name>A0A1Y2IKP0_TRAC3</name>